<dbReference type="AlphaFoldDB" id="A0A8A1MDD0"/>
<organism evidence="1 2">
    <name type="scientific">Ajellomyces capsulatus</name>
    <name type="common">Darling's disease fungus</name>
    <name type="synonym">Histoplasma capsulatum</name>
    <dbReference type="NCBI Taxonomy" id="5037"/>
    <lineage>
        <taxon>Eukaryota</taxon>
        <taxon>Fungi</taxon>
        <taxon>Dikarya</taxon>
        <taxon>Ascomycota</taxon>
        <taxon>Pezizomycotina</taxon>
        <taxon>Eurotiomycetes</taxon>
        <taxon>Eurotiomycetidae</taxon>
        <taxon>Onygenales</taxon>
        <taxon>Ajellomycetaceae</taxon>
        <taxon>Histoplasma</taxon>
    </lineage>
</organism>
<dbReference type="Proteomes" id="UP000663671">
    <property type="component" value="Chromosome 1"/>
</dbReference>
<evidence type="ECO:0000313" key="1">
    <source>
        <dbReference type="EMBL" id="QSS64506.1"/>
    </source>
</evidence>
<dbReference type="VEuPathDB" id="FungiDB:I7I51_01574"/>
<evidence type="ECO:0000313" key="2">
    <source>
        <dbReference type="Proteomes" id="UP000663671"/>
    </source>
</evidence>
<proteinExistence type="predicted"/>
<reference evidence="1" key="1">
    <citation type="submission" date="2021-01" db="EMBL/GenBank/DDBJ databases">
        <title>Chromosome-level genome assembly of a human fungal pathogen reveals clustering of transcriptionally co-regulated genes.</title>
        <authorList>
            <person name="Voorhies M."/>
            <person name="Cohen S."/>
            <person name="Shea T.P."/>
            <person name="Petrus S."/>
            <person name="Munoz J.F."/>
            <person name="Poplawski S."/>
            <person name="Goldman W.E."/>
            <person name="Michael T."/>
            <person name="Cuomo C.A."/>
            <person name="Sil A."/>
            <person name="Beyhan S."/>
        </authorList>
    </citation>
    <scope>NUCLEOTIDE SEQUENCE</scope>
    <source>
        <strain evidence="1">WU24</strain>
    </source>
</reference>
<protein>
    <submittedName>
        <fullName evidence="1">Uncharacterized protein</fullName>
    </submittedName>
</protein>
<name>A0A8A1MDD0_AJECA</name>
<sequence length="110" mass="12053">MAAWKKGDLGRVFRSIIQGAEDQTGDGKLLTHLTLIGRVKEFATPTQTFDYPPRLGARQQLASCLTAFIRPIGKLDYRLPANEGIICSSSPRQAPSIVKADNGQGKRRIT</sequence>
<gene>
    <name evidence="1" type="ORF">I7I51_01574</name>
</gene>
<accession>A0A8A1MDD0</accession>
<dbReference type="EMBL" id="CP069114">
    <property type="protein sequence ID" value="QSS64506.1"/>
    <property type="molecule type" value="Genomic_DNA"/>
</dbReference>